<dbReference type="InterPro" id="IPR000644">
    <property type="entry name" value="CBS_dom"/>
</dbReference>
<evidence type="ECO:0000259" key="9">
    <source>
        <dbReference type="PROSITE" id="PS51371"/>
    </source>
</evidence>
<protein>
    <submittedName>
        <fullName evidence="11">Uncharacterized protein</fullName>
    </submittedName>
</protein>
<dbReference type="AlphaFoldDB" id="A0A0F7PBE6"/>
<dbReference type="PANTHER" id="PTHR43099">
    <property type="entry name" value="UPF0053 PROTEIN YRKA"/>
    <property type="match status" value="1"/>
</dbReference>
<keyword evidence="7" id="KW-0129">CBS domain</keyword>
<dbReference type="EMBL" id="CP008874">
    <property type="protein sequence ID" value="AKH97495.1"/>
    <property type="molecule type" value="Genomic_DNA"/>
</dbReference>
<evidence type="ECO:0000256" key="2">
    <source>
        <dbReference type="ARBA" id="ARBA00022475"/>
    </source>
</evidence>
<evidence type="ECO:0000256" key="7">
    <source>
        <dbReference type="PROSITE-ProRule" id="PRU00703"/>
    </source>
</evidence>
<dbReference type="STRING" id="1604004.HLASA_0995"/>
<comment type="subcellular location">
    <subcellularLocation>
        <location evidence="1">Cell membrane</location>
        <topology evidence="1">Multi-pass membrane protein</topology>
    </subcellularLocation>
</comment>
<evidence type="ECO:0000256" key="6">
    <source>
        <dbReference type="ARBA" id="ARBA00023136"/>
    </source>
</evidence>
<evidence type="ECO:0000256" key="8">
    <source>
        <dbReference type="SAM" id="Phobius"/>
    </source>
</evidence>
<keyword evidence="4" id="KW-0677">Repeat</keyword>
<dbReference type="Proteomes" id="UP000060390">
    <property type="component" value="Chromosome"/>
</dbReference>
<dbReference type="CDD" id="cd04590">
    <property type="entry name" value="CBS_pair_CorC_HlyC_assoc"/>
    <property type="match status" value="1"/>
</dbReference>
<dbReference type="SUPFAM" id="SSF54631">
    <property type="entry name" value="CBS-domain pair"/>
    <property type="match status" value="1"/>
</dbReference>
<evidence type="ECO:0000259" key="10">
    <source>
        <dbReference type="PROSITE" id="PS51846"/>
    </source>
</evidence>
<dbReference type="EMBL" id="CP011564">
    <property type="protein sequence ID" value="ALG81891.1"/>
    <property type="molecule type" value="Genomic_DNA"/>
</dbReference>
<feature type="domain" description="CBS" evidence="9">
    <location>
        <begin position="316"/>
        <end position="375"/>
    </location>
</feature>
<organism evidence="11 14">
    <name type="scientific">Halanaeroarchaeum sulfurireducens</name>
    <dbReference type="NCBI Taxonomy" id="1604004"/>
    <lineage>
        <taxon>Archaea</taxon>
        <taxon>Methanobacteriati</taxon>
        <taxon>Methanobacteriota</taxon>
        <taxon>Stenosarchaea group</taxon>
        <taxon>Halobacteria</taxon>
        <taxon>Halobacteriales</taxon>
        <taxon>Halobacteriaceae</taxon>
        <taxon>Halanaeroarchaeum</taxon>
    </lineage>
</organism>
<dbReference type="InterPro" id="IPR051676">
    <property type="entry name" value="UPF0053_domain"/>
</dbReference>
<evidence type="ECO:0000313" key="12">
    <source>
        <dbReference type="EMBL" id="ALG81891.1"/>
    </source>
</evidence>
<reference evidence="11 14" key="1">
    <citation type="journal article" date="2015" name="ISME J.">
        <title>Elemental sulfur and acetate can support life of a novel strictly anaerobic haloarchaeon.</title>
        <authorList>
            <person name="Sorokin D.Y."/>
            <person name="Kublanov I.V."/>
            <person name="Gavrilov S.N."/>
            <person name="Rojo D."/>
            <person name="Roman P."/>
            <person name="Golyshin P.N."/>
            <person name="Slepak V.Z."/>
            <person name="Smedile F."/>
            <person name="Ferrer M."/>
            <person name="Messina E."/>
            <person name="La Cono V."/>
            <person name="Yakimov M.M."/>
        </authorList>
    </citation>
    <scope>NUCLEOTIDE SEQUENCE [LARGE SCALE GENOMIC DNA]</scope>
    <source>
        <strain evidence="11 14">HSR2</strain>
    </source>
</reference>
<dbReference type="InterPro" id="IPR046342">
    <property type="entry name" value="CBS_dom_sf"/>
</dbReference>
<evidence type="ECO:0000313" key="11">
    <source>
        <dbReference type="EMBL" id="AKH97495.1"/>
    </source>
</evidence>
<proteinExistence type="predicted"/>
<keyword evidence="2" id="KW-1003">Cell membrane</keyword>
<evidence type="ECO:0000313" key="13">
    <source>
        <dbReference type="Proteomes" id="UP000060390"/>
    </source>
</evidence>
<sequence length="385" mass="42182">MGVPPPLGAPDLRCDNIDARSIHMNSIEIVIRLLAGVGLILTNGFFVAIEFALTRARQYDKDEFLGDRSSPGLERAWEMTQDLELYLTSCQVGITASSIAVGIVAEPALAAMFEPLFADSMLASIGSGAILAFLLINLVHLTHGEQTPTYLGVERSRWVSKYGAIPLYWFHRILSPIIALGDGIAKGTLRMFGVEMTGAWLETEQDVIETRSELRNRLGTLLDKGDLPEERREEIMNALTIGEQPVREVMVPAEDIVALSTAASVNENLERIANQPQTRYPLIGEALSDFRGIVYVPVLAKFYCDSGPDSLDFEKIAAPPLTVPADEDVSHAIDLFQAENQELALVVEDETVIGLVTVTDLLESVMGDVEDPIDVSLENEDTTKR</sequence>
<evidence type="ECO:0000256" key="1">
    <source>
        <dbReference type="ARBA" id="ARBA00004651"/>
    </source>
</evidence>
<feature type="transmembrane region" description="Helical" evidence="8">
    <location>
        <begin position="85"/>
        <end position="105"/>
    </location>
</feature>
<feature type="domain" description="CNNM transmembrane" evidence="10">
    <location>
        <begin position="25"/>
        <end position="236"/>
    </location>
</feature>
<gene>
    <name evidence="12" type="ORF">HLASA_0995</name>
    <name evidence="11" type="ORF">HLASF_1006</name>
</gene>
<dbReference type="PROSITE" id="PS51846">
    <property type="entry name" value="CNNM"/>
    <property type="match status" value="1"/>
</dbReference>
<dbReference type="PROSITE" id="PS51371">
    <property type="entry name" value="CBS"/>
    <property type="match status" value="1"/>
</dbReference>
<feature type="transmembrane region" description="Helical" evidence="8">
    <location>
        <begin position="29"/>
        <end position="53"/>
    </location>
</feature>
<evidence type="ECO:0000313" key="14">
    <source>
        <dbReference type="Proteomes" id="UP000069906"/>
    </source>
</evidence>
<dbReference type="KEGG" id="hsu:HLASF_1006"/>
<dbReference type="PATRIC" id="fig|1604004.4.peg.1058"/>
<evidence type="ECO:0000256" key="4">
    <source>
        <dbReference type="ARBA" id="ARBA00022737"/>
    </source>
</evidence>
<dbReference type="Pfam" id="PF00571">
    <property type="entry name" value="CBS"/>
    <property type="match status" value="1"/>
</dbReference>
<dbReference type="InterPro" id="IPR002550">
    <property type="entry name" value="CNNM"/>
</dbReference>
<dbReference type="Pfam" id="PF01595">
    <property type="entry name" value="CNNM"/>
    <property type="match status" value="1"/>
</dbReference>
<keyword evidence="14" id="KW-1185">Reference proteome</keyword>
<dbReference type="Proteomes" id="UP000069906">
    <property type="component" value="Chromosome"/>
</dbReference>
<keyword evidence="5 8" id="KW-1133">Transmembrane helix</keyword>
<evidence type="ECO:0000256" key="3">
    <source>
        <dbReference type="ARBA" id="ARBA00022692"/>
    </source>
</evidence>
<dbReference type="HOGENOM" id="CLU_015237_4_0_2"/>
<dbReference type="Gene3D" id="3.10.580.10">
    <property type="entry name" value="CBS-domain"/>
    <property type="match status" value="1"/>
</dbReference>
<dbReference type="GO" id="GO:0005886">
    <property type="term" value="C:plasma membrane"/>
    <property type="evidence" value="ECO:0007669"/>
    <property type="project" value="UniProtKB-SubCell"/>
</dbReference>
<accession>A0A0F7PBE6</accession>
<feature type="transmembrane region" description="Helical" evidence="8">
    <location>
        <begin position="117"/>
        <end position="139"/>
    </location>
</feature>
<name>A0A0F7PBE6_9EURY</name>
<dbReference type="PANTHER" id="PTHR43099:SF5">
    <property type="entry name" value="HLYC_CORC FAMILY TRANSPORTER"/>
    <property type="match status" value="1"/>
</dbReference>
<reference evidence="12 13" key="3">
    <citation type="journal article" date="2016" name="Stand. Genomic Sci.">
        <title>Complete genome sequence of 'Halanaeroarchaeum sulfurireducens' M27-SA2, a sulfur-reducing and acetate-oxidizing haloarchaeon from the deep-sea hypersaline anoxic lake Medee.</title>
        <authorList>
            <person name="Messina E."/>
            <person name="Sorokin D.Y."/>
            <person name="Kublanov I.V."/>
            <person name="Toshchakov S."/>
            <person name="Lopatina A."/>
            <person name="Arcadi E."/>
            <person name="Smedile F."/>
            <person name="La Spada G."/>
            <person name="La Cono V."/>
            <person name="Yakimov M.M."/>
        </authorList>
    </citation>
    <scope>NUCLEOTIDE SEQUENCE [LARGE SCALE GENOMIC DNA]</scope>
    <source>
        <strain evidence="12 13">M27-SA2</strain>
    </source>
</reference>
<reference evidence="13" key="2">
    <citation type="submission" date="2015-05" db="EMBL/GenBank/DDBJ databases">
        <title>Complete genome sequence of Halanaeroarchaeum sulfurireducens type strain M27-SA2, a sulfate-reducer haloarchaeon from marine anoxic lake Medee.</title>
        <authorList>
            <person name="Messina E."/>
            <person name="Kublanov I.V."/>
            <person name="Toshchakov S."/>
            <person name="Arcadi E."/>
            <person name="La Spada G."/>
            <person name="La Cono V."/>
            <person name="Yakimov M.M."/>
        </authorList>
    </citation>
    <scope>NUCLEOTIDE SEQUENCE [LARGE SCALE GENOMIC DNA]</scope>
    <source>
        <strain evidence="13">M27-SA2</strain>
    </source>
</reference>
<keyword evidence="6 8" id="KW-0472">Membrane</keyword>
<evidence type="ECO:0000256" key="5">
    <source>
        <dbReference type="ARBA" id="ARBA00022989"/>
    </source>
</evidence>
<dbReference type="InterPro" id="IPR044751">
    <property type="entry name" value="Ion_transp-like_CBS"/>
</dbReference>
<dbReference type="KEGG" id="hsf:HLASA_0995"/>
<keyword evidence="3 8" id="KW-0812">Transmembrane</keyword>